<dbReference type="RefSeq" id="WP_215885432.1">
    <property type="nucleotide sequence ID" value="NZ_JAAXYO010000062.1"/>
</dbReference>
<dbReference type="SUPFAM" id="SSF159941">
    <property type="entry name" value="MM3350-like"/>
    <property type="match status" value="1"/>
</dbReference>
<reference evidence="2" key="1">
    <citation type="journal article" date="2021" name="ISME J.">
        <title>Genomic evolution of the class Acidithiobacillia: deep-branching Proteobacteria living in extreme acidic conditions.</title>
        <authorList>
            <person name="Moya-Beltran A."/>
            <person name="Beard S."/>
            <person name="Rojas-Villalobos C."/>
            <person name="Issotta F."/>
            <person name="Gallardo Y."/>
            <person name="Ulloa R."/>
            <person name="Giaveno A."/>
            <person name="Degli Esposti M."/>
            <person name="Johnson D.B."/>
            <person name="Quatrini R."/>
        </authorList>
    </citation>
    <scope>NUCLEOTIDE SEQUENCE</scope>
    <source>
        <strain evidence="2">VAN18-1</strain>
    </source>
</reference>
<dbReference type="Gene3D" id="3.10.290.30">
    <property type="entry name" value="MM3350-like"/>
    <property type="match status" value="1"/>
</dbReference>
<dbReference type="AlphaFoldDB" id="A0AAE2YPB9"/>
<evidence type="ECO:0000313" key="2">
    <source>
        <dbReference type="EMBL" id="MBU2787704.1"/>
    </source>
</evidence>
<dbReference type="InterPro" id="IPR024047">
    <property type="entry name" value="MM3350-like_sf"/>
</dbReference>
<dbReference type="Pfam" id="PF07929">
    <property type="entry name" value="PRiA4_ORF3"/>
    <property type="match status" value="1"/>
</dbReference>
<dbReference type="InterPro" id="IPR012912">
    <property type="entry name" value="Plasmid_pRiA4b_Orf3-like"/>
</dbReference>
<organism evidence="2 3">
    <name type="scientific">Igneacidithiobacillus copahuensis</name>
    <dbReference type="NCBI Taxonomy" id="2724909"/>
    <lineage>
        <taxon>Bacteria</taxon>
        <taxon>Pseudomonadati</taxon>
        <taxon>Pseudomonadota</taxon>
        <taxon>Acidithiobacillia</taxon>
        <taxon>Acidithiobacillales</taxon>
        <taxon>Acidithiobacillaceae</taxon>
        <taxon>Igneacidithiobacillus</taxon>
    </lineage>
</organism>
<feature type="domain" description="Plasmid pRiA4b Orf3-like" evidence="1">
    <location>
        <begin position="9"/>
        <end position="44"/>
    </location>
</feature>
<protein>
    <submittedName>
        <fullName evidence="2">Plasmid pRiA4b ORF-3 family protein</fullName>
    </submittedName>
</protein>
<evidence type="ECO:0000313" key="3">
    <source>
        <dbReference type="Proteomes" id="UP001197378"/>
    </source>
</evidence>
<proteinExistence type="predicted"/>
<accession>A0AAE2YPB9</accession>
<evidence type="ECO:0000259" key="1">
    <source>
        <dbReference type="Pfam" id="PF07929"/>
    </source>
</evidence>
<dbReference type="EMBL" id="JAAXYO010000062">
    <property type="protein sequence ID" value="MBU2787704.1"/>
    <property type="molecule type" value="Genomic_DNA"/>
</dbReference>
<gene>
    <name evidence="2" type="ORF">HFQ13_05715</name>
</gene>
<comment type="caution">
    <text evidence="2">The sequence shown here is derived from an EMBL/GenBank/DDBJ whole genome shotgun (WGS) entry which is preliminary data.</text>
</comment>
<name>A0AAE2YPB9_9PROT</name>
<dbReference type="Proteomes" id="UP001197378">
    <property type="component" value="Unassembled WGS sequence"/>
</dbReference>
<keyword evidence="3" id="KW-1185">Reference proteome</keyword>
<sequence>MPARKPAPFYTLHVELEGIAPPIWRRIVIDGNKTLADLHKVLEAGWVSMVKWPTPS</sequence>